<comment type="caution">
    <text evidence="4">The sequence shown here is derived from an EMBL/GenBank/DDBJ whole genome shotgun (WGS) entry which is preliminary data.</text>
</comment>
<evidence type="ECO:0000256" key="2">
    <source>
        <dbReference type="PIRSR" id="PIRSR005384-1"/>
    </source>
</evidence>
<feature type="binding site" evidence="3">
    <location>
        <begin position="69"/>
        <end position="73"/>
    </location>
    <ligand>
        <name>D-ribulose 5-phosphate</name>
        <dbReference type="ChEBI" id="CHEBI:58121"/>
    </ligand>
</feature>
<reference evidence="4 5" key="1">
    <citation type="submission" date="2020-04" db="EMBL/GenBank/DDBJ databases">
        <title>Complete genome sequence of Spiroplasma platyhelix ATCC 51748, an insect isolate.</title>
        <authorList>
            <person name="Green E.A."/>
            <person name="Klassen J.L."/>
        </authorList>
    </citation>
    <scope>NUCLEOTIDE SEQUENCE [LARGE SCALE GENOMIC DNA]</scope>
    <source>
        <strain evidence="4 5">PALS-1</strain>
    </source>
</reference>
<keyword evidence="5" id="KW-1185">Reference proteome</keyword>
<evidence type="ECO:0000313" key="5">
    <source>
        <dbReference type="Proteomes" id="UP000584587"/>
    </source>
</evidence>
<feature type="binding site" evidence="3">
    <location>
        <position position="140"/>
    </location>
    <ligand>
        <name>D-ribulose 5-phosphate</name>
        <dbReference type="ChEBI" id="CHEBI:58121"/>
    </ligand>
</feature>
<dbReference type="SUPFAM" id="SSF89623">
    <property type="entry name" value="Ribose/Galactose isomerase RpiB/AlsB"/>
    <property type="match status" value="1"/>
</dbReference>
<accession>A0A846UDR4</accession>
<gene>
    <name evidence="4" type="ORF">HER12_02570</name>
</gene>
<dbReference type="GO" id="GO:0005975">
    <property type="term" value="P:carbohydrate metabolic process"/>
    <property type="evidence" value="ECO:0007669"/>
    <property type="project" value="InterPro"/>
</dbReference>
<feature type="binding site" evidence="3">
    <location>
        <begin position="11"/>
        <end position="12"/>
    </location>
    <ligand>
        <name>D-ribulose 5-phosphate</name>
        <dbReference type="ChEBI" id="CHEBI:58121"/>
    </ligand>
</feature>
<feature type="active site" description="Proton donor" evidence="2">
    <location>
        <position position="101"/>
    </location>
</feature>
<dbReference type="PIRSF" id="PIRSF005384">
    <property type="entry name" value="RpiB_LacA_B"/>
    <property type="match status" value="1"/>
</dbReference>
<dbReference type="InterPro" id="IPR036569">
    <property type="entry name" value="RpiB_LacA_LacB_sf"/>
</dbReference>
<sequence>MNKKVIAIANDHSASEFRKPIIEYLEQAGYEVLDLGTKDSKPVDYPDFGVKIAKAIVAQKAELGIAICGTGIGISIAANRFHGVRCALVYEEETTRLARQHNNANVIALGARIISSYKAVELVKIFLDTPISSETRHQNRIKKLD</sequence>
<dbReference type="PANTHER" id="PTHR30345">
    <property type="entry name" value="RIBOSE-5-PHOSPHATE ISOMERASE B"/>
    <property type="match status" value="1"/>
</dbReference>
<feature type="binding site" evidence="3">
    <location>
        <position position="102"/>
    </location>
    <ligand>
        <name>D-ribulose 5-phosphate</name>
        <dbReference type="ChEBI" id="CHEBI:58121"/>
    </ligand>
</feature>
<dbReference type="NCBIfam" id="NF004051">
    <property type="entry name" value="PRK05571.1"/>
    <property type="match status" value="1"/>
</dbReference>
<name>A0A846UDR4_9MOLU</name>
<protein>
    <submittedName>
        <fullName evidence="4">RpiB/LacA/LacB family sugar-phosphate isomerase</fullName>
    </submittedName>
</protein>
<dbReference type="PANTHER" id="PTHR30345:SF0">
    <property type="entry name" value="DNA DAMAGE-REPAIR_TOLERATION PROTEIN DRT102"/>
    <property type="match status" value="1"/>
</dbReference>
<feature type="binding site" evidence="3">
    <location>
        <position position="136"/>
    </location>
    <ligand>
        <name>D-ribulose 5-phosphate</name>
        <dbReference type="ChEBI" id="CHEBI:58121"/>
    </ligand>
</feature>
<dbReference type="Pfam" id="PF02502">
    <property type="entry name" value="LacAB_rpiB"/>
    <property type="match status" value="1"/>
</dbReference>
<keyword evidence="4" id="KW-0413">Isomerase</keyword>
<dbReference type="RefSeq" id="WP_168105113.1">
    <property type="nucleotide sequence ID" value="NZ_CP051215.1"/>
</dbReference>
<dbReference type="InterPro" id="IPR003500">
    <property type="entry name" value="RpiB_LacA_LacB"/>
</dbReference>
<proteinExistence type="inferred from homology"/>
<dbReference type="NCBIfam" id="TIGR00689">
    <property type="entry name" value="rpiB_lacA_lacB"/>
    <property type="match status" value="1"/>
</dbReference>
<feature type="active site" description="Proton acceptor" evidence="2">
    <location>
        <position position="68"/>
    </location>
</feature>
<dbReference type="GO" id="GO:0016861">
    <property type="term" value="F:intramolecular oxidoreductase activity, interconverting aldoses and ketoses"/>
    <property type="evidence" value="ECO:0007669"/>
    <property type="project" value="UniProtKB-ARBA"/>
</dbReference>
<evidence type="ECO:0000256" key="3">
    <source>
        <dbReference type="PIRSR" id="PIRSR005384-2"/>
    </source>
</evidence>
<dbReference type="Proteomes" id="UP000584587">
    <property type="component" value="Unassembled WGS sequence"/>
</dbReference>
<organism evidence="4 5">
    <name type="scientific">Spiroplasma platyhelix PALS-1</name>
    <dbReference type="NCBI Taxonomy" id="1276218"/>
    <lineage>
        <taxon>Bacteria</taxon>
        <taxon>Bacillati</taxon>
        <taxon>Mycoplasmatota</taxon>
        <taxon>Mollicutes</taxon>
        <taxon>Entomoplasmatales</taxon>
        <taxon>Spiroplasmataceae</taxon>
        <taxon>Spiroplasma</taxon>
    </lineage>
</organism>
<dbReference type="Gene3D" id="3.40.1400.10">
    <property type="entry name" value="Sugar-phosphate isomerase, RpiB/LacA/LacB"/>
    <property type="match status" value="1"/>
</dbReference>
<evidence type="ECO:0000256" key="1">
    <source>
        <dbReference type="ARBA" id="ARBA00008754"/>
    </source>
</evidence>
<dbReference type="AlphaFoldDB" id="A0A846UDR4"/>
<feature type="binding site" evidence="3">
    <location>
        <position position="112"/>
    </location>
    <ligand>
        <name>D-ribulose 5-phosphate</name>
        <dbReference type="ChEBI" id="CHEBI:58121"/>
    </ligand>
</feature>
<dbReference type="EMBL" id="JAAVVK010000002">
    <property type="protein sequence ID" value="NKE38638.1"/>
    <property type="molecule type" value="Genomic_DNA"/>
</dbReference>
<evidence type="ECO:0000313" key="4">
    <source>
        <dbReference type="EMBL" id="NKE38638.1"/>
    </source>
</evidence>
<comment type="similarity">
    <text evidence="1">Belongs to the LacAB/RpiB family.</text>
</comment>